<gene>
    <name evidence="1" type="ORF">NYR54_00905</name>
</gene>
<name>A0A9X2X635_9HYPH</name>
<dbReference type="InterPro" id="IPR038287">
    <property type="entry name" value="Cse2_sf"/>
</dbReference>
<accession>A0A9X2X635</accession>
<evidence type="ECO:0000313" key="2">
    <source>
        <dbReference type="Proteomes" id="UP001149009"/>
    </source>
</evidence>
<keyword evidence="2" id="KW-1185">Reference proteome</keyword>
<dbReference type="Gene3D" id="1.10.520.40">
    <property type="entry name" value="CRISPR-associated protein Cse2"/>
    <property type="match status" value="1"/>
</dbReference>
<reference evidence="1" key="1">
    <citation type="submission" date="2022-08" db="EMBL/GenBank/DDBJ databases">
        <title>Chelativorans sichuanense sp. nov., a paraffin oil-degrading bacterium isolated from a mixture of oil-based drill cuttings and paddy soil.</title>
        <authorList>
            <person name="Yu J."/>
            <person name="Liu H."/>
            <person name="Chen Q."/>
        </authorList>
    </citation>
    <scope>NUCLEOTIDE SEQUENCE</scope>
    <source>
        <strain evidence="1">SCAU 2101</strain>
    </source>
</reference>
<dbReference type="RefSeq" id="WP_261513498.1">
    <property type="nucleotide sequence ID" value="NZ_JAODNV010000003.1"/>
</dbReference>
<evidence type="ECO:0000313" key="1">
    <source>
        <dbReference type="EMBL" id="MCT8988856.1"/>
    </source>
</evidence>
<dbReference type="Proteomes" id="UP001149009">
    <property type="component" value="Unassembled WGS sequence"/>
</dbReference>
<organism evidence="1 2">
    <name type="scientific">Chelativorans petroleitrophicus</name>
    <dbReference type="NCBI Taxonomy" id="2975484"/>
    <lineage>
        <taxon>Bacteria</taxon>
        <taxon>Pseudomonadati</taxon>
        <taxon>Pseudomonadota</taxon>
        <taxon>Alphaproteobacteria</taxon>
        <taxon>Hyphomicrobiales</taxon>
        <taxon>Phyllobacteriaceae</taxon>
        <taxon>Chelativorans</taxon>
    </lineage>
</organism>
<comment type="caution">
    <text evidence="1">The sequence shown here is derived from an EMBL/GenBank/DDBJ whole genome shotgun (WGS) entry which is preliminary data.</text>
</comment>
<proteinExistence type="predicted"/>
<dbReference type="AlphaFoldDB" id="A0A9X2X635"/>
<evidence type="ECO:0008006" key="3">
    <source>
        <dbReference type="Google" id="ProtNLM"/>
    </source>
</evidence>
<sequence length="176" mass="19299">MPPEDAVTQATSLGPKVASLAAKMLELDPGALARLRRMDVCGPGELEFWKLVTAVDLPGDGKTLRLVKILATLAPKGESASRRSFHDFERPLGAALCDAGLSEARLARFLALPVQQRGEALERWARFLAAQNTGALNCADFAYLLFSSDVRPVRRLAEAYYRQLDRKKAQEEGESE</sequence>
<protein>
    <recommendedName>
        <fullName evidence="3">CRISPR-associated protein, Cse2 family</fullName>
    </recommendedName>
</protein>
<dbReference type="EMBL" id="JAODNV010000003">
    <property type="protein sequence ID" value="MCT8988856.1"/>
    <property type="molecule type" value="Genomic_DNA"/>
</dbReference>